<dbReference type="Proteomes" id="UP001303046">
    <property type="component" value="Unassembled WGS sequence"/>
</dbReference>
<protein>
    <submittedName>
        <fullName evidence="1">Uncharacterized protein</fullName>
    </submittedName>
</protein>
<name>A0ABR1CAP5_NECAM</name>
<accession>A0ABR1CAP5</accession>
<proteinExistence type="predicted"/>
<keyword evidence="2" id="KW-1185">Reference proteome</keyword>
<organism evidence="1 2">
    <name type="scientific">Necator americanus</name>
    <name type="common">Human hookworm</name>
    <dbReference type="NCBI Taxonomy" id="51031"/>
    <lineage>
        <taxon>Eukaryota</taxon>
        <taxon>Metazoa</taxon>
        <taxon>Ecdysozoa</taxon>
        <taxon>Nematoda</taxon>
        <taxon>Chromadorea</taxon>
        <taxon>Rhabditida</taxon>
        <taxon>Rhabditina</taxon>
        <taxon>Rhabditomorpha</taxon>
        <taxon>Strongyloidea</taxon>
        <taxon>Ancylostomatidae</taxon>
        <taxon>Bunostominae</taxon>
        <taxon>Necator</taxon>
    </lineage>
</organism>
<dbReference type="EMBL" id="JAVFWL010000002">
    <property type="protein sequence ID" value="KAK6735557.1"/>
    <property type="molecule type" value="Genomic_DNA"/>
</dbReference>
<comment type="caution">
    <text evidence="1">The sequence shown here is derived from an EMBL/GenBank/DDBJ whole genome shotgun (WGS) entry which is preliminary data.</text>
</comment>
<reference evidence="1 2" key="1">
    <citation type="submission" date="2023-08" db="EMBL/GenBank/DDBJ databases">
        <title>A Necator americanus chromosomal reference genome.</title>
        <authorList>
            <person name="Ilik V."/>
            <person name="Petrzelkova K.J."/>
            <person name="Pardy F."/>
            <person name="Fuh T."/>
            <person name="Niatou-Singa F.S."/>
            <person name="Gouil Q."/>
            <person name="Baker L."/>
            <person name="Ritchie M.E."/>
            <person name="Jex A.R."/>
            <person name="Gazzola D."/>
            <person name="Li H."/>
            <person name="Toshio Fujiwara R."/>
            <person name="Zhan B."/>
            <person name="Aroian R.V."/>
            <person name="Pafco B."/>
            <person name="Schwarz E.M."/>
        </authorList>
    </citation>
    <scope>NUCLEOTIDE SEQUENCE [LARGE SCALE GENOMIC DNA]</scope>
    <source>
        <strain evidence="1 2">Aroian</strain>
        <tissue evidence="1">Whole animal</tissue>
    </source>
</reference>
<gene>
    <name evidence="1" type="primary">Necator_chrII.g6439</name>
    <name evidence="1" type="ORF">RB195_018646</name>
</gene>
<evidence type="ECO:0000313" key="1">
    <source>
        <dbReference type="EMBL" id="KAK6735557.1"/>
    </source>
</evidence>
<sequence length="111" mass="12704">MEKGDEKGHSRMLADAVPRQDDVYEEWMASETWAFRKQEENAISVIERGIESDARSNQLYASEGRRPADRFVQGVRGVCRIQAGGDYWPKTEALVVKEDLRILSVDMQSKK</sequence>
<evidence type="ECO:0000313" key="2">
    <source>
        <dbReference type="Proteomes" id="UP001303046"/>
    </source>
</evidence>